<comment type="similarity">
    <text evidence="3 9">Belongs to the TrpC family.</text>
</comment>
<comment type="pathway">
    <text evidence="2 9">Amino-acid biosynthesis; L-tryptophan biosynthesis; L-tryptophan from chorismate: step 4/5.</text>
</comment>
<proteinExistence type="inferred from homology"/>
<evidence type="ECO:0000256" key="1">
    <source>
        <dbReference type="ARBA" id="ARBA00001633"/>
    </source>
</evidence>
<dbReference type="GO" id="GO:0000162">
    <property type="term" value="P:L-tryptophan biosynthetic process"/>
    <property type="evidence" value="ECO:0007669"/>
    <property type="project" value="UniProtKB-UniRule"/>
</dbReference>
<dbReference type="CDD" id="cd00331">
    <property type="entry name" value="IGPS"/>
    <property type="match status" value="1"/>
</dbReference>
<keyword evidence="8 9" id="KW-0456">Lyase</keyword>
<keyword evidence="6 9" id="KW-0822">Tryptophan biosynthesis</keyword>
<organism evidence="11 12">
    <name type="scientific">Cytobacillus praedii</name>
    <dbReference type="NCBI Taxonomy" id="1742358"/>
    <lineage>
        <taxon>Bacteria</taxon>
        <taxon>Bacillati</taxon>
        <taxon>Bacillota</taxon>
        <taxon>Bacilli</taxon>
        <taxon>Bacillales</taxon>
        <taxon>Bacillaceae</taxon>
        <taxon>Cytobacillus</taxon>
    </lineage>
</organism>
<evidence type="ECO:0000313" key="12">
    <source>
        <dbReference type="Proteomes" id="UP000293846"/>
    </source>
</evidence>
<evidence type="ECO:0000256" key="2">
    <source>
        <dbReference type="ARBA" id="ARBA00004696"/>
    </source>
</evidence>
<name>A0A4R1AQR0_9BACI</name>
<comment type="caution">
    <text evidence="11">The sequence shown here is derived from an EMBL/GenBank/DDBJ whole genome shotgun (WGS) entry which is preliminary data.</text>
</comment>
<accession>A0A4R1AQR0</accession>
<evidence type="ECO:0000256" key="7">
    <source>
        <dbReference type="ARBA" id="ARBA00023141"/>
    </source>
</evidence>
<dbReference type="STRING" id="1742358.GCA_001439605_02706"/>
<gene>
    <name evidence="9 11" type="primary">trpC</name>
    <name evidence="11" type="ORF">E0Y62_19640</name>
</gene>
<evidence type="ECO:0000256" key="6">
    <source>
        <dbReference type="ARBA" id="ARBA00022822"/>
    </source>
</evidence>
<evidence type="ECO:0000313" key="11">
    <source>
        <dbReference type="EMBL" id="TCJ02351.1"/>
    </source>
</evidence>
<dbReference type="AlphaFoldDB" id="A0A4R1AQR0"/>
<evidence type="ECO:0000256" key="8">
    <source>
        <dbReference type="ARBA" id="ARBA00023239"/>
    </source>
</evidence>
<dbReference type="RefSeq" id="WP_057766015.1">
    <property type="nucleotide sequence ID" value="NZ_CP183326.1"/>
</dbReference>
<evidence type="ECO:0000256" key="9">
    <source>
        <dbReference type="HAMAP-Rule" id="MF_00134"/>
    </source>
</evidence>
<dbReference type="NCBIfam" id="NF001377">
    <property type="entry name" value="PRK00278.2-4"/>
    <property type="match status" value="1"/>
</dbReference>
<dbReference type="InterPro" id="IPR045186">
    <property type="entry name" value="Indole-3-glycerol_P_synth"/>
</dbReference>
<dbReference type="InterPro" id="IPR011060">
    <property type="entry name" value="RibuloseP-bd_barrel"/>
</dbReference>
<dbReference type="OrthoDB" id="9804217at2"/>
<dbReference type="InterPro" id="IPR013798">
    <property type="entry name" value="Indole-3-glycerol_P_synth_dom"/>
</dbReference>
<dbReference type="EC" id="4.1.1.48" evidence="9"/>
<dbReference type="GO" id="GO:0004640">
    <property type="term" value="F:phosphoribosylanthranilate isomerase activity"/>
    <property type="evidence" value="ECO:0007669"/>
    <property type="project" value="TreeGrafter"/>
</dbReference>
<keyword evidence="4 9" id="KW-0028">Amino-acid biosynthesis</keyword>
<dbReference type="PANTHER" id="PTHR22854:SF2">
    <property type="entry name" value="INDOLE-3-GLYCEROL-PHOSPHATE SYNTHASE"/>
    <property type="match status" value="1"/>
</dbReference>
<dbReference type="FunFam" id="3.20.20.70:FF:000024">
    <property type="entry name" value="Indole-3-glycerol phosphate synthase"/>
    <property type="match status" value="1"/>
</dbReference>
<keyword evidence="7 9" id="KW-0057">Aromatic amino acid biosynthesis</keyword>
<reference evidence="11 12" key="1">
    <citation type="submission" date="2019-03" db="EMBL/GenBank/DDBJ databases">
        <authorList>
            <person name="Jensen L."/>
            <person name="Storgaard J."/>
            <person name="Sulaj E."/>
            <person name="Schramm A."/>
            <person name="Marshall I.P.G."/>
        </authorList>
    </citation>
    <scope>NUCLEOTIDE SEQUENCE [LARGE SCALE GENOMIC DNA]</scope>
    <source>
        <strain evidence="11 12">2017H2G3</strain>
    </source>
</reference>
<dbReference type="InterPro" id="IPR013785">
    <property type="entry name" value="Aldolase_TIM"/>
</dbReference>
<evidence type="ECO:0000256" key="3">
    <source>
        <dbReference type="ARBA" id="ARBA00008737"/>
    </source>
</evidence>
<dbReference type="EMBL" id="SJTH01000034">
    <property type="protein sequence ID" value="TCJ02351.1"/>
    <property type="molecule type" value="Genomic_DNA"/>
</dbReference>
<dbReference type="PROSITE" id="PS00614">
    <property type="entry name" value="IGPS"/>
    <property type="match status" value="1"/>
</dbReference>
<dbReference type="HAMAP" id="MF_00134_B">
    <property type="entry name" value="IGPS_B"/>
    <property type="match status" value="1"/>
</dbReference>
<dbReference type="SUPFAM" id="SSF51366">
    <property type="entry name" value="Ribulose-phoshate binding barrel"/>
    <property type="match status" value="1"/>
</dbReference>
<evidence type="ECO:0000256" key="4">
    <source>
        <dbReference type="ARBA" id="ARBA00022605"/>
    </source>
</evidence>
<evidence type="ECO:0000256" key="5">
    <source>
        <dbReference type="ARBA" id="ARBA00022793"/>
    </source>
</evidence>
<keyword evidence="5 9" id="KW-0210">Decarboxylase</keyword>
<sequence length="264" mass="28860">MTTILDSILAEKRKQIVKLKEEIAGVQMPVQQVKRSFIQQLQTEDHLSIIAEFKRASPSKGDINVNMNLQEQVLDYVHFGADAVSILTDTPFFKGSFSDLSEGRKAVKVPILCKDFIIDEVQIMKAKLAGADLILLIAAALEGSRLKELSHFATEQGLEVLTEVHNEAEMEMALMSDAKLIGVNNRDLKSFTVDLSVTERLGPSIRKEGAFLISESGIKSAEDVKRVIAAGANGVLIGGAFMEADNLEELFTGMRHVYLGGAAK</sequence>
<comment type="catalytic activity">
    <reaction evidence="1 9">
        <text>1-(2-carboxyphenylamino)-1-deoxy-D-ribulose 5-phosphate + H(+) = (1S,2R)-1-C-(indol-3-yl)glycerol 3-phosphate + CO2 + H2O</text>
        <dbReference type="Rhea" id="RHEA:23476"/>
        <dbReference type="ChEBI" id="CHEBI:15377"/>
        <dbReference type="ChEBI" id="CHEBI:15378"/>
        <dbReference type="ChEBI" id="CHEBI:16526"/>
        <dbReference type="ChEBI" id="CHEBI:58613"/>
        <dbReference type="ChEBI" id="CHEBI:58866"/>
        <dbReference type="EC" id="4.1.1.48"/>
    </reaction>
</comment>
<protein>
    <recommendedName>
        <fullName evidence="9">Indole-3-glycerol phosphate synthase</fullName>
        <shortName evidence="9">IGPS</shortName>
        <ecNumber evidence="9">4.1.1.48</ecNumber>
    </recommendedName>
</protein>
<dbReference type="GO" id="GO:0004425">
    <property type="term" value="F:indole-3-glycerol-phosphate synthase activity"/>
    <property type="evidence" value="ECO:0007669"/>
    <property type="project" value="UniProtKB-UniRule"/>
</dbReference>
<keyword evidence="12" id="KW-1185">Reference proteome</keyword>
<feature type="domain" description="Indole-3-glycerol phosphate synthase" evidence="10">
    <location>
        <begin position="5"/>
        <end position="249"/>
    </location>
</feature>
<dbReference type="Gene3D" id="3.20.20.70">
    <property type="entry name" value="Aldolase class I"/>
    <property type="match status" value="1"/>
</dbReference>
<dbReference type="Pfam" id="PF00218">
    <property type="entry name" value="IGPS"/>
    <property type="match status" value="1"/>
</dbReference>
<dbReference type="InterPro" id="IPR001468">
    <property type="entry name" value="Indole-3-GlycerolPSynthase_CS"/>
</dbReference>
<dbReference type="PANTHER" id="PTHR22854">
    <property type="entry name" value="TRYPTOPHAN BIOSYNTHESIS PROTEIN"/>
    <property type="match status" value="1"/>
</dbReference>
<dbReference type="UniPathway" id="UPA00035">
    <property type="reaction ID" value="UER00043"/>
</dbReference>
<evidence type="ECO:0000259" key="10">
    <source>
        <dbReference type="Pfam" id="PF00218"/>
    </source>
</evidence>
<dbReference type="Proteomes" id="UP000293846">
    <property type="component" value="Unassembled WGS sequence"/>
</dbReference>